<dbReference type="PATRIC" id="fig|1423801.4.peg.601"/>
<dbReference type="AlphaFoldDB" id="A0A0R1UZK0"/>
<feature type="domain" description="D-isomer specific 2-hydroxyacid dehydrogenase NAD-binding" evidence="6">
    <location>
        <begin position="116"/>
        <end position="274"/>
    </location>
</feature>
<dbReference type="Pfam" id="PF00389">
    <property type="entry name" value="2-Hacid_dh"/>
    <property type="match status" value="1"/>
</dbReference>
<dbReference type="Pfam" id="PF02826">
    <property type="entry name" value="2-Hacid_dh_C"/>
    <property type="match status" value="1"/>
</dbReference>
<evidence type="ECO:0000259" key="6">
    <source>
        <dbReference type="Pfam" id="PF02826"/>
    </source>
</evidence>
<evidence type="ECO:0000256" key="2">
    <source>
        <dbReference type="ARBA" id="ARBA00023002"/>
    </source>
</evidence>
<dbReference type="GO" id="GO:0016616">
    <property type="term" value="F:oxidoreductase activity, acting on the CH-OH group of donors, NAD or NADP as acceptor"/>
    <property type="evidence" value="ECO:0007669"/>
    <property type="project" value="InterPro"/>
</dbReference>
<dbReference type="InterPro" id="IPR006139">
    <property type="entry name" value="D-isomer_2_OHA_DH_cat_dom"/>
</dbReference>
<keyword evidence="2 4" id="KW-0560">Oxidoreductase</keyword>
<proteinExistence type="inferred from homology"/>
<evidence type="ECO:0000256" key="4">
    <source>
        <dbReference type="RuleBase" id="RU003719"/>
    </source>
</evidence>
<reference evidence="7 8" key="1">
    <citation type="journal article" date="2015" name="Genome Announc.">
        <title>Expanding the biotechnology potential of lactobacilli through comparative genomics of 213 strains and associated genera.</title>
        <authorList>
            <person name="Sun Z."/>
            <person name="Harris H.M."/>
            <person name="McCann A."/>
            <person name="Guo C."/>
            <person name="Argimon S."/>
            <person name="Zhang W."/>
            <person name="Yang X."/>
            <person name="Jeffery I.B."/>
            <person name="Cooney J.C."/>
            <person name="Kagawa T.F."/>
            <person name="Liu W."/>
            <person name="Song Y."/>
            <person name="Salvetti E."/>
            <person name="Wrobel A."/>
            <person name="Rasinkangas P."/>
            <person name="Parkhill J."/>
            <person name="Rea M.C."/>
            <person name="O'Sullivan O."/>
            <person name="Ritari J."/>
            <person name="Douillard F.P."/>
            <person name="Paul Ross R."/>
            <person name="Yang R."/>
            <person name="Briner A.E."/>
            <person name="Felis G.E."/>
            <person name="de Vos W.M."/>
            <person name="Barrangou R."/>
            <person name="Klaenhammer T.R."/>
            <person name="Caufield P.W."/>
            <person name="Cui Y."/>
            <person name="Zhang H."/>
            <person name="O'Toole P.W."/>
        </authorList>
    </citation>
    <scope>NUCLEOTIDE SEQUENCE [LARGE SCALE GENOMIC DNA]</scope>
    <source>
        <strain evidence="7 8">DSM 16230</strain>
    </source>
</reference>
<dbReference type="InterPro" id="IPR006140">
    <property type="entry name" value="D-isomer_DH_NAD-bd"/>
</dbReference>
<dbReference type="STRING" id="1423801.FD50_GL000592"/>
<keyword evidence="8" id="KW-1185">Reference proteome</keyword>
<dbReference type="SUPFAM" id="SSF51735">
    <property type="entry name" value="NAD(P)-binding Rossmann-fold domains"/>
    <property type="match status" value="1"/>
</dbReference>
<gene>
    <name evidence="7" type="ORF">FD50_GL000592</name>
</gene>
<dbReference type="SUPFAM" id="SSF52283">
    <property type="entry name" value="Formate/glycerate dehydrogenase catalytic domain-like"/>
    <property type="match status" value="1"/>
</dbReference>
<comment type="similarity">
    <text evidence="1 4">Belongs to the D-isomer specific 2-hydroxyacid dehydrogenase family.</text>
</comment>
<feature type="domain" description="D-isomer specific 2-hydroxyacid dehydrogenase catalytic" evidence="5">
    <location>
        <begin position="31"/>
        <end position="305"/>
    </location>
</feature>
<dbReference type="GeneID" id="98308020"/>
<keyword evidence="3" id="KW-0520">NAD</keyword>
<evidence type="ECO:0000259" key="5">
    <source>
        <dbReference type="Pfam" id="PF00389"/>
    </source>
</evidence>
<dbReference type="Gene3D" id="3.40.50.720">
    <property type="entry name" value="NAD(P)-binding Rossmann-like Domain"/>
    <property type="match status" value="2"/>
</dbReference>
<evidence type="ECO:0000256" key="1">
    <source>
        <dbReference type="ARBA" id="ARBA00005854"/>
    </source>
</evidence>
<dbReference type="OrthoDB" id="9805416at2"/>
<dbReference type="GO" id="GO:0051287">
    <property type="term" value="F:NAD binding"/>
    <property type="evidence" value="ECO:0007669"/>
    <property type="project" value="InterPro"/>
</dbReference>
<evidence type="ECO:0000313" key="8">
    <source>
        <dbReference type="Proteomes" id="UP000051166"/>
    </source>
</evidence>
<comment type="caution">
    <text evidence="7">The sequence shown here is derived from an EMBL/GenBank/DDBJ whole genome shotgun (WGS) entry which is preliminary data.</text>
</comment>
<sequence length="311" mass="34982">MTKVLLLVEPKTEQLQQLKSEFPTATFTTDPADCRDAEIILGWKADLAATILKNEQLQWIQAKSAGVDYFPLRQLEGLGITLTNASGLHSRYIAETVSAYLLIENRGLRPVIKEPGQWIEPAVLETASQRVIIFGTGHIGQEIARYCRFFGMHVTGINRHGSDDHLSALFDDVITMQQFAAEDELLVTDYVINILPGTGATTHFFDEKHLQKFTSGYTFINVGRGTTVVTSDLQKMLATGYLRSAYLDVFEQEPLPASSALWRSPQVIATPHISGLMQHFRVALYPLFVDNLRRYFAGTHLRNVVDYQKEY</sequence>
<organism evidence="7 8">
    <name type="scientific">Liquorilactobacillus satsumensis DSM 16230 = JCM 12392</name>
    <dbReference type="NCBI Taxonomy" id="1423801"/>
    <lineage>
        <taxon>Bacteria</taxon>
        <taxon>Bacillati</taxon>
        <taxon>Bacillota</taxon>
        <taxon>Bacilli</taxon>
        <taxon>Lactobacillales</taxon>
        <taxon>Lactobacillaceae</taxon>
        <taxon>Liquorilactobacillus</taxon>
    </lineage>
</organism>
<name>A0A0R1UZK0_9LACO</name>
<dbReference type="PANTHER" id="PTHR43333:SF1">
    <property type="entry name" value="D-ISOMER SPECIFIC 2-HYDROXYACID DEHYDROGENASE NAD-BINDING DOMAIN-CONTAINING PROTEIN"/>
    <property type="match status" value="1"/>
</dbReference>
<dbReference type="PANTHER" id="PTHR43333">
    <property type="entry name" value="2-HACID_DH_C DOMAIN-CONTAINING PROTEIN"/>
    <property type="match status" value="1"/>
</dbReference>
<dbReference type="EMBL" id="AZFQ01000036">
    <property type="protein sequence ID" value="KRL98780.1"/>
    <property type="molecule type" value="Genomic_DNA"/>
</dbReference>
<accession>A0A0R1UZK0</accession>
<dbReference type="InterPro" id="IPR036291">
    <property type="entry name" value="NAD(P)-bd_dom_sf"/>
</dbReference>
<protein>
    <submittedName>
        <fullName evidence="7">Phosphoglycerate dehydrogenase-like protein</fullName>
    </submittedName>
</protein>
<evidence type="ECO:0000256" key="3">
    <source>
        <dbReference type="ARBA" id="ARBA00023027"/>
    </source>
</evidence>
<dbReference type="RefSeq" id="WP_056960726.1">
    <property type="nucleotide sequence ID" value="NZ_AZFQ01000036.1"/>
</dbReference>
<evidence type="ECO:0000313" key="7">
    <source>
        <dbReference type="EMBL" id="KRL98780.1"/>
    </source>
</evidence>
<dbReference type="Proteomes" id="UP000051166">
    <property type="component" value="Unassembled WGS sequence"/>
</dbReference>